<gene>
    <name evidence="2" type="ORF">SAMN05444682_109243</name>
</gene>
<dbReference type="EMBL" id="FOQO01000009">
    <property type="protein sequence ID" value="SFJ41440.1"/>
    <property type="molecule type" value="Genomic_DNA"/>
</dbReference>
<reference evidence="2 3" key="1">
    <citation type="submission" date="2016-10" db="EMBL/GenBank/DDBJ databases">
        <authorList>
            <person name="de Groot N.N."/>
        </authorList>
    </citation>
    <scope>NUCLEOTIDE SEQUENCE [LARGE SCALE GENOMIC DNA]</scope>
    <source>
        <strain evidence="2 3">RK1</strain>
    </source>
</reference>
<evidence type="ECO:0008006" key="4">
    <source>
        <dbReference type="Google" id="ProtNLM"/>
    </source>
</evidence>
<sequence>MYQIIKVKIKLVLKINLLFVLLGVRIASGQTVAEMDFSNAKIVNYTANSRQDKAAIQLLTEEIAKRSGTEFIVEDRMPPDHSSPLIIVGTSESLQRNHPQGNPIAANDVGKPDGFQIQYLAESRALYIIGNDSRGLLFGVGYFLRKAELRKGVIQLPANMEASTAPVVEMRGHQLGYRPKVNSYDGFTVEMFEQYIRDLIVFGTNAIELMPPKTDDASDSPMFPLPQFTMMVKVGELLAKYGLDTWIWYPQIAGDYGEEANVRAALAESEEIFSKVPKINAVFVPGGDPGDQKPSALFSYLARMATILHKYHPDAEIWVSPQGFSGEQMTEFLELVKQEPAWLSGIAHGPWINVDINGFRERIPPRYPIRRYPDITHTLDAQYFMPDWDYAFAATHHREPINPRPVDQAAVFHSAELANYEGFITYSEGVNDDVNKIIWSSLGWNPNADILDVLRDYSRYFIGADYADEFAHGLLNLEENWRGPLLTNTTVHSHHLMFQQMESSASPEMLLNWRFQQALYRSYYDAYTRSRLIYETQLEESAMQALRRARERGALASMNLARSILDRSKEQHISPDWRLRIFELASALFQSTRAQLSVRKYFAIDTIRGANLDLVDYPLNDRLWLEAQFDRISKIDSEEGRLQEIAGIVNWQNPGPGGFYDDLGNIANQPHLVRNLDYEKDPNGYFTPFIGHAGAYSIEFPRSSDWRVSSKTYMQTLYGFPLEMRYTGLDPTARYRVKVTYVEEERINLTADDNYPVHNYLTPPNRIEPLEFDIPWEATQDGTLSLKWHVESKGSGPGRGCSVAEVWLMKI</sequence>
<protein>
    <recommendedName>
        <fullName evidence="4">Glycosyl hydrolase family 67 N-terminus</fullName>
    </recommendedName>
</protein>
<dbReference type="InterPro" id="IPR029018">
    <property type="entry name" value="Hex-like_dom2"/>
</dbReference>
<dbReference type="OrthoDB" id="7167803at2"/>
<organism evidence="2 3">
    <name type="scientific">Parapedobacter indicus</name>
    <dbReference type="NCBI Taxonomy" id="1477437"/>
    <lineage>
        <taxon>Bacteria</taxon>
        <taxon>Pseudomonadati</taxon>
        <taxon>Bacteroidota</taxon>
        <taxon>Sphingobacteriia</taxon>
        <taxon>Sphingobacteriales</taxon>
        <taxon>Sphingobacteriaceae</taxon>
        <taxon>Parapedobacter</taxon>
    </lineage>
</organism>
<evidence type="ECO:0000256" key="1">
    <source>
        <dbReference type="ARBA" id="ARBA00022801"/>
    </source>
</evidence>
<evidence type="ECO:0000313" key="3">
    <source>
        <dbReference type="Proteomes" id="UP000198670"/>
    </source>
</evidence>
<dbReference type="SUPFAM" id="SSF55545">
    <property type="entry name" value="beta-N-acetylhexosaminidase-like domain"/>
    <property type="match status" value="1"/>
</dbReference>
<dbReference type="Gene3D" id="3.30.379.10">
    <property type="entry name" value="Chitobiase/beta-hexosaminidase domain 2-like"/>
    <property type="match status" value="1"/>
</dbReference>
<dbReference type="GO" id="GO:0005975">
    <property type="term" value="P:carbohydrate metabolic process"/>
    <property type="evidence" value="ECO:0007669"/>
    <property type="project" value="UniProtKB-ARBA"/>
</dbReference>
<name>A0A1I3R5W4_9SPHI</name>
<dbReference type="GO" id="GO:0016787">
    <property type="term" value="F:hydrolase activity"/>
    <property type="evidence" value="ECO:0007669"/>
    <property type="project" value="UniProtKB-KW"/>
</dbReference>
<proteinExistence type="predicted"/>
<keyword evidence="1" id="KW-0378">Hydrolase</keyword>
<dbReference type="RefSeq" id="WP_090629253.1">
    <property type="nucleotide sequence ID" value="NZ_FOQO01000009.1"/>
</dbReference>
<dbReference type="STRING" id="1477437.SAMN05444682_109243"/>
<dbReference type="Proteomes" id="UP000198670">
    <property type="component" value="Unassembled WGS sequence"/>
</dbReference>
<keyword evidence="3" id="KW-1185">Reference proteome</keyword>
<dbReference type="AlphaFoldDB" id="A0A1I3R5W4"/>
<accession>A0A1I3R5W4</accession>
<evidence type="ECO:0000313" key="2">
    <source>
        <dbReference type="EMBL" id="SFJ41440.1"/>
    </source>
</evidence>